<feature type="transmembrane region" description="Helical" evidence="5">
    <location>
        <begin position="102"/>
        <end position="120"/>
    </location>
</feature>
<name>A0A2V4BZG5_9FLAO</name>
<evidence type="ECO:0000256" key="3">
    <source>
        <dbReference type="ARBA" id="ARBA00022989"/>
    </source>
</evidence>
<dbReference type="EMBL" id="QJHL01000004">
    <property type="protein sequence ID" value="PXY44097.1"/>
    <property type="molecule type" value="Genomic_DNA"/>
</dbReference>
<dbReference type="AlphaFoldDB" id="A0A2V4BZG5"/>
<dbReference type="PANTHER" id="PTHR37422:SF13">
    <property type="entry name" value="LIPOPOLYSACCHARIDE BIOSYNTHESIS PROTEIN PA4999-RELATED"/>
    <property type="match status" value="1"/>
</dbReference>
<feature type="transmembrane region" description="Helical" evidence="5">
    <location>
        <begin position="7"/>
        <end position="25"/>
    </location>
</feature>
<comment type="caution">
    <text evidence="7">The sequence shown here is derived from an EMBL/GenBank/DDBJ whole genome shotgun (WGS) entry which is preliminary data.</text>
</comment>
<evidence type="ECO:0000256" key="1">
    <source>
        <dbReference type="ARBA" id="ARBA00004141"/>
    </source>
</evidence>
<dbReference type="Pfam" id="PF04932">
    <property type="entry name" value="Wzy_C"/>
    <property type="match status" value="1"/>
</dbReference>
<evidence type="ECO:0000313" key="8">
    <source>
        <dbReference type="Proteomes" id="UP000247681"/>
    </source>
</evidence>
<sequence>MKNIRLSYSYLLIIHAVIAMVIFIVPFLSKIYALLIPLIGFYAVYTTKNKNNEVLLVTAYMVGVEVFLRMTGGNFNNEFVKVNVIVFMILGMIYSNFSINAFVYWVFLLLLIPSILVTSVTADFNSDIRKLLVFNLSGPVCLAISAIYTYRRKILFPDLQNVVIAMGLPIVTTVAYLFLYNPSVRDVVTGTQSNFETSGGFGPNQVSTILGLGMFVFFLQLILFSKSKKMMLLNGVLLLFISYRAVVTFSRGGVITAIVMIICLLFLLYFFSNAKGKSKFTLVFILTAVMAGGIWTYSSLQTSGLINKRYANKDAIGRTKKDRLGGREKIMNEELDIFIDNPVTGVGAGMGKKIRKEINGKEVASHNEITRMISEHGLFGVFGLLILFITPFVLYINNRQHLYFLSFYFFWLLTINHAAMRTAAPAFVYALSLLLVQVKVPEKEENSRK</sequence>
<dbReference type="GO" id="GO:0016020">
    <property type="term" value="C:membrane"/>
    <property type="evidence" value="ECO:0007669"/>
    <property type="project" value="UniProtKB-SubCell"/>
</dbReference>
<dbReference type="OrthoDB" id="1118890at2"/>
<evidence type="ECO:0000259" key="6">
    <source>
        <dbReference type="Pfam" id="PF04932"/>
    </source>
</evidence>
<feature type="transmembrane region" description="Helical" evidence="5">
    <location>
        <begin position="377"/>
        <end position="395"/>
    </location>
</feature>
<evidence type="ECO:0000256" key="5">
    <source>
        <dbReference type="SAM" id="Phobius"/>
    </source>
</evidence>
<keyword evidence="8" id="KW-1185">Reference proteome</keyword>
<dbReference type="InterPro" id="IPR007016">
    <property type="entry name" value="O-antigen_ligase-rel_domated"/>
</dbReference>
<gene>
    <name evidence="7" type="ORF">DMB68_16795</name>
</gene>
<dbReference type="Proteomes" id="UP000247681">
    <property type="component" value="Unassembled WGS sequence"/>
</dbReference>
<organism evidence="7 8">
    <name type="scientific">Flavobacterium hydrophilum</name>
    <dbReference type="NCBI Taxonomy" id="2211445"/>
    <lineage>
        <taxon>Bacteria</taxon>
        <taxon>Pseudomonadati</taxon>
        <taxon>Bacteroidota</taxon>
        <taxon>Flavobacteriia</taxon>
        <taxon>Flavobacteriales</taxon>
        <taxon>Flavobacteriaceae</taxon>
        <taxon>Flavobacterium</taxon>
    </lineage>
</organism>
<proteinExistence type="predicted"/>
<keyword evidence="3 5" id="KW-1133">Transmembrane helix</keyword>
<evidence type="ECO:0000313" key="7">
    <source>
        <dbReference type="EMBL" id="PXY44097.1"/>
    </source>
</evidence>
<feature type="transmembrane region" description="Helical" evidence="5">
    <location>
        <begin position="132"/>
        <end position="150"/>
    </location>
</feature>
<feature type="transmembrane region" description="Helical" evidence="5">
    <location>
        <begin position="402"/>
        <end position="420"/>
    </location>
</feature>
<feature type="transmembrane region" description="Helical" evidence="5">
    <location>
        <begin position="280"/>
        <end position="298"/>
    </location>
</feature>
<reference evidence="7 8" key="1">
    <citation type="submission" date="2018-05" db="EMBL/GenBank/DDBJ databases">
        <title>Flavobacterium sp. strain IMCC34758, incomplete genome.</title>
        <authorList>
            <person name="Joung Y."/>
        </authorList>
    </citation>
    <scope>NUCLEOTIDE SEQUENCE [LARGE SCALE GENOMIC DNA]</scope>
    <source>
        <strain evidence="7 8">IMCC34758</strain>
    </source>
</reference>
<evidence type="ECO:0000256" key="2">
    <source>
        <dbReference type="ARBA" id="ARBA00022692"/>
    </source>
</evidence>
<comment type="subcellular location">
    <subcellularLocation>
        <location evidence="1">Membrane</location>
        <topology evidence="1">Multi-pass membrane protein</topology>
    </subcellularLocation>
</comment>
<keyword evidence="4 5" id="KW-0472">Membrane</keyword>
<dbReference type="InterPro" id="IPR051533">
    <property type="entry name" value="WaaL-like"/>
</dbReference>
<feature type="transmembrane region" description="Helical" evidence="5">
    <location>
        <begin position="231"/>
        <end position="247"/>
    </location>
</feature>
<keyword evidence="2 5" id="KW-0812">Transmembrane</keyword>
<feature type="domain" description="O-antigen ligase-related" evidence="6">
    <location>
        <begin position="237"/>
        <end position="384"/>
    </location>
</feature>
<feature type="transmembrane region" description="Helical" evidence="5">
    <location>
        <begin position="54"/>
        <end position="72"/>
    </location>
</feature>
<feature type="transmembrane region" description="Helical" evidence="5">
    <location>
        <begin position="162"/>
        <end position="180"/>
    </location>
</feature>
<feature type="transmembrane region" description="Helical" evidence="5">
    <location>
        <begin position="206"/>
        <end position="224"/>
    </location>
</feature>
<protein>
    <recommendedName>
        <fullName evidence="6">O-antigen ligase-related domain-containing protein</fullName>
    </recommendedName>
</protein>
<evidence type="ECO:0000256" key="4">
    <source>
        <dbReference type="ARBA" id="ARBA00023136"/>
    </source>
</evidence>
<accession>A0A2V4BZG5</accession>
<feature type="transmembrane region" description="Helical" evidence="5">
    <location>
        <begin position="253"/>
        <end position="271"/>
    </location>
</feature>
<dbReference type="RefSeq" id="WP_110347798.1">
    <property type="nucleotide sequence ID" value="NZ_QJHL01000004.1"/>
</dbReference>
<dbReference type="PANTHER" id="PTHR37422">
    <property type="entry name" value="TEICHURONIC ACID BIOSYNTHESIS PROTEIN TUAE"/>
    <property type="match status" value="1"/>
</dbReference>